<dbReference type="Proteomes" id="UP001499924">
    <property type="component" value="Unassembled WGS sequence"/>
</dbReference>
<reference evidence="6" key="1">
    <citation type="journal article" date="2019" name="Int. J. Syst. Evol. Microbiol.">
        <title>The Global Catalogue of Microorganisms (GCM) 10K type strain sequencing project: providing services to taxonomists for standard genome sequencing and annotation.</title>
        <authorList>
            <consortium name="The Broad Institute Genomics Platform"/>
            <consortium name="The Broad Institute Genome Sequencing Center for Infectious Disease"/>
            <person name="Wu L."/>
            <person name="Ma J."/>
        </authorList>
    </citation>
    <scope>NUCLEOTIDE SEQUENCE [LARGE SCALE GENOMIC DNA]</scope>
    <source>
        <strain evidence="6">JCM 15614</strain>
    </source>
</reference>
<dbReference type="EMBL" id="BAAAVV010000020">
    <property type="protein sequence ID" value="GAA3184898.1"/>
    <property type="molecule type" value="Genomic_DNA"/>
</dbReference>
<feature type="domain" description="HTH gntR-type" evidence="4">
    <location>
        <begin position="18"/>
        <end position="84"/>
    </location>
</feature>
<gene>
    <name evidence="5" type="primary">phnF</name>
    <name evidence="5" type="ORF">GCM10010531_43910</name>
</gene>
<dbReference type="InterPro" id="IPR000524">
    <property type="entry name" value="Tscrpt_reg_HTH_GntR"/>
</dbReference>
<dbReference type="SUPFAM" id="SSF46785">
    <property type="entry name" value="Winged helix' DNA-binding domain"/>
    <property type="match status" value="1"/>
</dbReference>
<evidence type="ECO:0000256" key="2">
    <source>
        <dbReference type="ARBA" id="ARBA00023125"/>
    </source>
</evidence>
<evidence type="ECO:0000313" key="6">
    <source>
        <dbReference type="Proteomes" id="UP001499924"/>
    </source>
</evidence>
<evidence type="ECO:0000313" key="5">
    <source>
        <dbReference type="EMBL" id="GAA3184898.1"/>
    </source>
</evidence>
<dbReference type="InterPro" id="IPR028978">
    <property type="entry name" value="Chorismate_lyase_/UTRA_dom_sf"/>
</dbReference>
<dbReference type="InterPro" id="IPR050679">
    <property type="entry name" value="Bact_HTH_transcr_reg"/>
</dbReference>
<dbReference type="Gene3D" id="1.10.10.10">
    <property type="entry name" value="Winged helix-like DNA-binding domain superfamily/Winged helix DNA-binding domain"/>
    <property type="match status" value="1"/>
</dbReference>
<name>A0ABP6PPP6_9ACTN</name>
<protein>
    <submittedName>
        <fullName evidence="5">Phosphonate metabolism transcriptional regulator PhnF</fullName>
    </submittedName>
</protein>
<organism evidence="5 6">
    <name type="scientific">Blastococcus jejuensis</name>
    <dbReference type="NCBI Taxonomy" id="351224"/>
    <lineage>
        <taxon>Bacteria</taxon>
        <taxon>Bacillati</taxon>
        <taxon>Actinomycetota</taxon>
        <taxon>Actinomycetes</taxon>
        <taxon>Geodermatophilales</taxon>
        <taxon>Geodermatophilaceae</taxon>
        <taxon>Blastococcus</taxon>
    </lineage>
</organism>
<dbReference type="PRINTS" id="PR00035">
    <property type="entry name" value="HTHGNTR"/>
</dbReference>
<dbReference type="PROSITE" id="PS50949">
    <property type="entry name" value="HTH_GNTR"/>
    <property type="match status" value="1"/>
</dbReference>
<dbReference type="SMART" id="SM00866">
    <property type="entry name" value="UTRA"/>
    <property type="match status" value="1"/>
</dbReference>
<dbReference type="Pfam" id="PF07702">
    <property type="entry name" value="UTRA"/>
    <property type="match status" value="1"/>
</dbReference>
<proteinExistence type="predicted"/>
<dbReference type="Gene3D" id="3.40.1410.10">
    <property type="entry name" value="Chorismate lyase-like"/>
    <property type="match status" value="1"/>
</dbReference>
<dbReference type="RefSeq" id="WP_344691396.1">
    <property type="nucleotide sequence ID" value="NZ_BAAAVV010000020.1"/>
</dbReference>
<dbReference type="InterPro" id="IPR036390">
    <property type="entry name" value="WH_DNA-bd_sf"/>
</dbReference>
<dbReference type="PANTHER" id="PTHR44846">
    <property type="entry name" value="MANNOSYL-D-GLYCERATE TRANSPORT/METABOLISM SYSTEM REPRESSOR MNGR-RELATED"/>
    <property type="match status" value="1"/>
</dbReference>
<evidence type="ECO:0000256" key="1">
    <source>
        <dbReference type="ARBA" id="ARBA00023015"/>
    </source>
</evidence>
<dbReference type="InterPro" id="IPR036388">
    <property type="entry name" value="WH-like_DNA-bd_sf"/>
</dbReference>
<evidence type="ECO:0000256" key="3">
    <source>
        <dbReference type="ARBA" id="ARBA00023163"/>
    </source>
</evidence>
<keyword evidence="3" id="KW-0804">Transcription</keyword>
<evidence type="ECO:0000259" key="4">
    <source>
        <dbReference type="PROSITE" id="PS50949"/>
    </source>
</evidence>
<dbReference type="SMART" id="SM00345">
    <property type="entry name" value="HTH_GNTR"/>
    <property type="match status" value="1"/>
</dbReference>
<keyword evidence="1" id="KW-0805">Transcription regulation</keyword>
<keyword evidence="2" id="KW-0238">DNA-binding</keyword>
<sequence>MTTAEGARSGLLDRRSSQPLWAQLVDDLDRRLHRNEFTDEFPGEHELCREYDVSRHTVREALRRLRERGLLDSGRGRPTRVRQHLIEQPLGALYSLFREVESRGLVQRSHVLALAEVTDAAAADRLGVVESTPLLHLARLRLADDEPLAVDRAWLPMSIAGPLLGVDFTHAALYDQLELICGVRPTGGRELLTAGVPDDGDRALLQLPDDVGTLRIERTADIDGQPLEWRVTWLRGDRFAVSADWSRYSEYRMDLAAANPPRT</sequence>
<dbReference type="SUPFAM" id="SSF64288">
    <property type="entry name" value="Chorismate lyase-like"/>
    <property type="match status" value="1"/>
</dbReference>
<accession>A0ABP6PPP6</accession>
<dbReference type="InterPro" id="IPR011663">
    <property type="entry name" value="UTRA"/>
</dbReference>
<keyword evidence="6" id="KW-1185">Reference proteome</keyword>
<dbReference type="Pfam" id="PF00392">
    <property type="entry name" value="GntR"/>
    <property type="match status" value="1"/>
</dbReference>
<dbReference type="PANTHER" id="PTHR44846:SF1">
    <property type="entry name" value="MANNOSYL-D-GLYCERATE TRANSPORT_METABOLISM SYSTEM REPRESSOR MNGR-RELATED"/>
    <property type="match status" value="1"/>
</dbReference>
<comment type="caution">
    <text evidence="5">The sequence shown here is derived from an EMBL/GenBank/DDBJ whole genome shotgun (WGS) entry which is preliminary data.</text>
</comment>